<dbReference type="InterPro" id="IPR008136">
    <property type="entry name" value="CinA_C"/>
</dbReference>
<feature type="compositionally biased region" description="Basic residues" evidence="1">
    <location>
        <begin position="169"/>
        <end position="199"/>
    </location>
</feature>
<dbReference type="EMBL" id="LBIA02000001">
    <property type="protein sequence ID" value="TKT73256.1"/>
    <property type="molecule type" value="Genomic_DNA"/>
</dbReference>
<evidence type="ECO:0000259" key="2">
    <source>
        <dbReference type="Pfam" id="PF02464"/>
    </source>
</evidence>
<dbReference type="InterPro" id="IPR036653">
    <property type="entry name" value="CinA-like_C"/>
</dbReference>
<dbReference type="STRING" id="211460.YH63_00535"/>
<protein>
    <submittedName>
        <fullName evidence="3">CinA family protein</fullName>
    </submittedName>
</protein>
<name>A0A4U6BRY3_9BRAD</name>
<accession>A0A4U6BRY3</accession>
<dbReference type="NCBIfam" id="TIGR00199">
    <property type="entry name" value="PncC_domain"/>
    <property type="match status" value="1"/>
</dbReference>
<proteinExistence type="predicted"/>
<evidence type="ECO:0000256" key="1">
    <source>
        <dbReference type="SAM" id="MobiDB-lite"/>
    </source>
</evidence>
<reference evidence="3" key="1">
    <citation type="submission" date="2019-04" db="EMBL/GenBank/DDBJ databases">
        <title>Whole genome sequencing of cave bacteria.</title>
        <authorList>
            <person name="Gan H.M."/>
            <person name="Barton H."/>
            <person name="Savka M.A."/>
        </authorList>
    </citation>
    <scope>NUCLEOTIDE SEQUENCE [LARGE SCALE GENOMIC DNA]</scope>
    <source>
        <strain evidence="3">LC387</strain>
    </source>
</reference>
<dbReference type="AlphaFoldDB" id="A0A4U6BRY3"/>
<sequence length="209" mass="21989">MSASAIRALSRSLLDLCRMRKLTIATAESCTGGLVAAALTEIPGSSDVVDRGFVTYSNEAKHAMLGVETSTLETFGAVSKETATAMAFGALEHADVDLAVSITGIAGPGGATPGKPVGLVHLAVAARDGRIAHKECRFGAVGRNNVREQSVVEALKMLTEMARGPQPPIKKRPRAAAHRLRPRVSRTPRRSGGKLRRTSRPSAPRVSDS</sequence>
<dbReference type="Gene3D" id="3.90.950.20">
    <property type="entry name" value="CinA-like"/>
    <property type="match status" value="1"/>
</dbReference>
<evidence type="ECO:0000313" key="4">
    <source>
        <dbReference type="Proteomes" id="UP000034832"/>
    </source>
</evidence>
<feature type="domain" description="CinA C-terminal" evidence="2">
    <location>
        <begin position="9"/>
        <end position="161"/>
    </location>
</feature>
<dbReference type="OrthoDB" id="9801454at2"/>
<dbReference type="SUPFAM" id="SSF142433">
    <property type="entry name" value="CinA-like"/>
    <property type="match status" value="1"/>
</dbReference>
<dbReference type="Proteomes" id="UP000034832">
    <property type="component" value="Unassembled WGS sequence"/>
</dbReference>
<feature type="region of interest" description="Disordered" evidence="1">
    <location>
        <begin position="162"/>
        <end position="209"/>
    </location>
</feature>
<gene>
    <name evidence="3" type="ORF">YH63_018530</name>
</gene>
<keyword evidence="4" id="KW-1185">Reference proteome</keyword>
<organism evidence="3 4">
    <name type="scientific">Afipia massiliensis</name>
    <dbReference type="NCBI Taxonomy" id="211460"/>
    <lineage>
        <taxon>Bacteria</taxon>
        <taxon>Pseudomonadati</taxon>
        <taxon>Pseudomonadota</taxon>
        <taxon>Alphaproteobacteria</taxon>
        <taxon>Hyphomicrobiales</taxon>
        <taxon>Nitrobacteraceae</taxon>
        <taxon>Afipia</taxon>
    </lineage>
</organism>
<comment type="caution">
    <text evidence="3">The sequence shown here is derived from an EMBL/GenBank/DDBJ whole genome shotgun (WGS) entry which is preliminary data.</text>
</comment>
<evidence type="ECO:0000313" key="3">
    <source>
        <dbReference type="EMBL" id="TKT73256.1"/>
    </source>
</evidence>
<dbReference type="Pfam" id="PF02464">
    <property type="entry name" value="CinA"/>
    <property type="match status" value="1"/>
</dbReference>